<dbReference type="EMBL" id="CABITT030000004">
    <property type="protein sequence ID" value="VVB00863.1"/>
    <property type="molecule type" value="Genomic_DNA"/>
</dbReference>
<dbReference type="AlphaFoldDB" id="A0A565BJ41"/>
<keyword evidence="2" id="KW-1185">Reference proteome</keyword>
<protein>
    <submittedName>
        <fullName evidence="1">Uncharacterized protein</fullName>
    </submittedName>
</protein>
<accession>A0A565BJ41</accession>
<name>A0A565BJ41_9BRAS</name>
<evidence type="ECO:0000313" key="1">
    <source>
        <dbReference type="EMBL" id="VVB00863.1"/>
    </source>
</evidence>
<evidence type="ECO:0000313" key="2">
    <source>
        <dbReference type="Proteomes" id="UP000489600"/>
    </source>
</evidence>
<gene>
    <name evidence="1" type="ORF">ANE_LOCUS11307</name>
</gene>
<sequence>MSEARVHVPTKAWFLLSQHDSDGGEDDAIAAAHGASSNGEHVTASTTRIWTTVAKRIAARAKTETHITFTVTREV</sequence>
<reference evidence="1" key="1">
    <citation type="submission" date="2019-07" db="EMBL/GenBank/DDBJ databases">
        <authorList>
            <person name="Dittberner H."/>
        </authorList>
    </citation>
    <scope>NUCLEOTIDE SEQUENCE [LARGE SCALE GENOMIC DNA]</scope>
</reference>
<dbReference type="Proteomes" id="UP000489600">
    <property type="component" value="Unassembled WGS sequence"/>
</dbReference>
<comment type="caution">
    <text evidence="1">The sequence shown here is derived from an EMBL/GenBank/DDBJ whole genome shotgun (WGS) entry which is preliminary data.</text>
</comment>
<proteinExistence type="predicted"/>
<organism evidence="1 2">
    <name type="scientific">Arabis nemorensis</name>
    <dbReference type="NCBI Taxonomy" id="586526"/>
    <lineage>
        <taxon>Eukaryota</taxon>
        <taxon>Viridiplantae</taxon>
        <taxon>Streptophyta</taxon>
        <taxon>Embryophyta</taxon>
        <taxon>Tracheophyta</taxon>
        <taxon>Spermatophyta</taxon>
        <taxon>Magnoliopsida</taxon>
        <taxon>eudicotyledons</taxon>
        <taxon>Gunneridae</taxon>
        <taxon>Pentapetalae</taxon>
        <taxon>rosids</taxon>
        <taxon>malvids</taxon>
        <taxon>Brassicales</taxon>
        <taxon>Brassicaceae</taxon>
        <taxon>Arabideae</taxon>
        <taxon>Arabis</taxon>
    </lineage>
</organism>